<keyword evidence="2" id="KW-1185">Reference proteome</keyword>
<sequence length="48" mass="5313">MFHVKHRAPPGGNMNEFEKDLISLLLKGAQPLFHVEHCGGMEPVEIAS</sequence>
<protein>
    <submittedName>
        <fullName evidence="1">Uncharacterized protein</fullName>
    </submittedName>
</protein>
<organism evidence="1 2">
    <name type="scientific">Nitrospina gracilis (strain 3/211)</name>
    <dbReference type="NCBI Taxonomy" id="1266370"/>
    <lineage>
        <taxon>Bacteria</taxon>
        <taxon>Pseudomonadati</taxon>
        <taxon>Nitrospinota/Tectimicrobiota group</taxon>
        <taxon>Nitrospinota</taxon>
        <taxon>Nitrospinia</taxon>
        <taxon>Nitrospinales</taxon>
        <taxon>Nitrospinaceae</taxon>
        <taxon>Nitrospina</taxon>
    </lineage>
</organism>
<name>M1Z9Q7_NITG3</name>
<dbReference type="STRING" id="1266370.NITGR_190027"/>
<evidence type="ECO:0000313" key="1">
    <source>
        <dbReference type="EMBL" id="CCQ89917.1"/>
    </source>
</evidence>
<dbReference type="InParanoid" id="M1Z9Q7"/>
<reference evidence="1 2" key="1">
    <citation type="journal article" date="2013" name="Front. Microbiol.">
        <title>The genome of Nitrospina gracilis illuminates the metabolism and evolution of the major marine nitrite oxidizer.</title>
        <authorList>
            <person name="Luecker S."/>
            <person name="Nowka B."/>
            <person name="Rattei T."/>
            <person name="Spieck E."/>
            <person name="and Daims H."/>
        </authorList>
    </citation>
    <scope>NUCLEOTIDE SEQUENCE [LARGE SCALE GENOMIC DNA]</scope>
    <source>
        <strain evidence="1 2">3/211</strain>
    </source>
</reference>
<accession>M1Z9Q7</accession>
<gene>
    <name evidence="1" type="ORF">NITGR_190027</name>
</gene>
<comment type="caution">
    <text evidence="1">The sequence shown here is derived from an EMBL/GenBank/DDBJ whole genome shotgun (WGS) entry which is preliminary data.</text>
</comment>
<dbReference type="AlphaFoldDB" id="M1Z9Q7"/>
<proteinExistence type="predicted"/>
<dbReference type="Proteomes" id="UP000011704">
    <property type="component" value="Unassembled WGS sequence"/>
</dbReference>
<dbReference type="HOGENOM" id="CLU_3155377_0_0_0"/>
<dbReference type="EMBL" id="CAQJ01000021">
    <property type="protein sequence ID" value="CCQ89917.1"/>
    <property type="molecule type" value="Genomic_DNA"/>
</dbReference>
<evidence type="ECO:0000313" key="2">
    <source>
        <dbReference type="Proteomes" id="UP000011704"/>
    </source>
</evidence>